<dbReference type="AlphaFoldDB" id="A0A5N1IX03"/>
<evidence type="ECO:0000313" key="1">
    <source>
        <dbReference type="EMBL" id="KAA9338850.1"/>
    </source>
</evidence>
<name>A0A5N1IX03_9BACT</name>
<comment type="caution">
    <text evidence="1">The sequence shown here is derived from an EMBL/GenBank/DDBJ whole genome shotgun (WGS) entry which is preliminary data.</text>
</comment>
<dbReference type="Proteomes" id="UP000326570">
    <property type="component" value="Unassembled WGS sequence"/>
</dbReference>
<accession>A0A5N1IX03</accession>
<evidence type="ECO:0000313" key="2">
    <source>
        <dbReference type="Proteomes" id="UP000326570"/>
    </source>
</evidence>
<organism evidence="1 2">
    <name type="scientific">Adhaeribacter soli</name>
    <dbReference type="NCBI Taxonomy" id="2607655"/>
    <lineage>
        <taxon>Bacteria</taxon>
        <taxon>Pseudomonadati</taxon>
        <taxon>Bacteroidota</taxon>
        <taxon>Cytophagia</taxon>
        <taxon>Cytophagales</taxon>
        <taxon>Hymenobacteraceae</taxon>
        <taxon>Adhaeribacter</taxon>
    </lineage>
</organism>
<keyword evidence="2" id="KW-1185">Reference proteome</keyword>
<dbReference type="EMBL" id="VTWT01000004">
    <property type="protein sequence ID" value="KAA9338850.1"/>
    <property type="molecule type" value="Genomic_DNA"/>
</dbReference>
<gene>
    <name evidence="1" type="ORF">F0P94_08635</name>
</gene>
<proteinExistence type="predicted"/>
<dbReference type="RefSeq" id="WP_150903484.1">
    <property type="nucleotide sequence ID" value="NZ_VTWT01000004.1"/>
</dbReference>
<sequence length="82" mass="9066">MKEQALKASRNISVSETAYLTKRVLLRAAVPAIKKASKAAMEVAGYVIEAKDGWLVRIDKDGHEEKLSRLKTVKRTGKIALD</sequence>
<protein>
    <submittedName>
        <fullName evidence="1">Uncharacterized protein</fullName>
    </submittedName>
</protein>
<reference evidence="1 2" key="1">
    <citation type="submission" date="2019-09" db="EMBL/GenBank/DDBJ databases">
        <title>Genome sequence of Adhaeribacter sp. M2.</title>
        <authorList>
            <person name="Srinivasan S."/>
        </authorList>
    </citation>
    <scope>NUCLEOTIDE SEQUENCE [LARGE SCALE GENOMIC DNA]</scope>
    <source>
        <strain evidence="1 2">M2</strain>
    </source>
</reference>